<dbReference type="PANTHER" id="PTHR42958:SF2">
    <property type="entry name" value="UPTAKE HYDROGENASE LARGE SUBUNIT"/>
    <property type="match status" value="1"/>
</dbReference>
<dbReference type="InterPro" id="IPR001501">
    <property type="entry name" value="Ni-dep_hyd_lsu"/>
</dbReference>
<evidence type="ECO:0000256" key="6">
    <source>
        <dbReference type="ARBA" id="ARBA00022723"/>
    </source>
</evidence>
<organism evidence="9 10">
    <name type="scientific">Sulfurovum zhangzhouensis</name>
    <dbReference type="NCBI Taxonomy" id="3019067"/>
    <lineage>
        <taxon>Bacteria</taxon>
        <taxon>Pseudomonadati</taxon>
        <taxon>Campylobacterota</taxon>
        <taxon>Epsilonproteobacteria</taxon>
        <taxon>Campylobacterales</taxon>
        <taxon>Sulfurovaceae</taxon>
        <taxon>Sulfurovum</taxon>
    </lineage>
</organism>
<evidence type="ECO:0000256" key="7">
    <source>
        <dbReference type="ARBA" id="ARBA00023002"/>
    </source>
</evidence>
<dbReference type="InterPro" id="IPR050867">
    <property type="entry name" value="NiFe/NiFeSe_hydrgnase_LSU"/>
</dbReference>
<dbReference type="EMBL" id="JAQIBD010000001">
    <property type="protein sequence ID" value="MDM5271135.1"/>
    <property type="molecule type" value="Genomic_DNA"/>
</dbReference>
<comment type="similarity">
    <text evidence="3 8">Belongs to the [NiFe]/[NiFeSe] hydrogenase large subunit family.</text>
</comment>
<keyword evidence="5 8" id="KW-0533">Nickel</keyword>
<reference evidence="9" key="1">
    <citation type="submission" date="2023-01" db="EMBL/GenBank/DDBJ databases">
        <title>Sulfurovum sp. zt1-1 genome assembly.</title>
        <authorList>
            <person name="Wang J."/>
        </authorList>
    </citation>
    <scope>NUCLEOTIDE SEQUENCE</scope>
    <source>
        <strain evidence="9">Zt1-1</strain>
    </source>
</reference>
<keyword evidence="10" id="KW-1185">Reference proteome</keyword>
<dbReference type="InterPro" id="IPR029014">
    <property type="entry name" value="NiFe-Hase_large"/>
</dbReference>
<proteinExistence type="inferred from homology"/>
<comment type="cofactor">
    <cofactor evidence="1">
        <name>Ni(2+)</name>
        <dbReference type="ChEBI" id="CHEBI:49786"/>
    </cofactor>
</comment>
<evidence type="ECO:0000256" key="8">
    <source>
        <dbReference type="RuleBase" id="RU003896"/>
    </source>
</evidence>
<evidence type="ECO:0000256" key="3">
    <source>
        <dbReference type="ARBA" id="ARBA00009292"/>
    </source>
</evidence>
<evidence type="ECO:0000256" key="1">
    <source>
        <dbReference type="ARBA" id="ARBA00001967"/>
    </source>
</evidence>
<evidence type="ECO:0000256" key="5">
    <source>
        <dbReference type="ARBA" id="ARBA00022596"/>
    </source>
</evidence>
<dbReference type="Proteomes" id="UP001169069">
    <property type="component" value="Unassembled WGS sequence"/>
</dbReference>
<dbReference type="SUPFAM" id="SSF56762">
    <property type="entry name" value="HydB/Nqo4-like"/>
    <property type="match status" value="1"/>
</dbReference>
<accession>A0ABT7QWD3</accession>
<evidence type="ECO:0000313" key="10">
    <source>
        <dbReference type="Proteomes" id="UP001169069"/>
    </source>
</evidence>
<name>A0ABT7QWD3_9BACT</name>
<protein>
    <submittedName>
        <fullName evidence="9">Nickel-dependent hydrogenase large subunit</fullName>
    </submittedName>
</protein>
<dbReference type="RefSeq" id="WP_289412454.1">
    <property type="nucleotide sequence ID" value="NZ_JAQIBD010000001.1"/>
</dbReference>
<evidence type="ECO:0000256" key="4">
    <source>
        <dbReference type="ARBA" id="ARBA00011771"/>
    </source>
</evidence>
<sequence length="572" mass="63390">MMSRRVVIDPITRIEGHLRIEVEIDENNVVQKAYSSSTLWRGIELILKGRDPRDAGLMAQRICGVCTYSHYKAGVEAVEDALGVTPPLNAQLVRSLLNESLYMHDHIVQFYHLHGLDWVDILSALEADPALAAKEAFKYTDLPIATGEDELKAVQEKVKGFSGKGSLGPFANAYWGNPTYKFTPEQNLIALSHYLKALEVQRIAAQMFAIFGAKQPHPQSLVVGGITSVKDMLSPARLAEWKSKYEIVKEFIDRAYYPDIVMAASAYGTEESVLGGMGVKNFLTGDAFLLSRNKNLFESGMIKNGDLSRVYPIEDQKIEEDVTHAWYEGDKPLQPYNGETIPNYTGFIDGDTVNGPAKIINEKDKYSWVKSPRYEGESCEVGPLASMLVNYAKGNKPVVDAVDTFLKRTGLPVEALFTTLGRTAARMLQTKVIADHAIITFNSLIENIKSDQSTYTKFEIDPALEYKGRFIGEVPRGTLSHWVRIKDGVIENYQAVVPTTWNAGPKDANDIIGPYEASLVGLKLEDPTKPLEVLRIIHSFDPCMACSVHVMDIKGKELADFKVSTVNGVGTC</sequence>
<dbReference type="PROSITE" id="PS00508">
    <property type="entry name" value="NI_HGENASE_L_2"/>
    <property type="match status" value="1"/>
</dbReference>
<dbReference type="InterPro" id="IPR018194">
    <property type="entry name" value="Ni-dep_hyd_lsu_Ni_BS"/>
</dbReference>
<evidence type="ECO:0000256" key="2">
    <source>
        <dbReference type="ARBA" id="ARBA00004196"/>
    </source>
</evidence>
<dbReference type="Gene3D" id="1.10.645.10">
    <property type="entry name" value="Cytochrome-c3 Hydrogenase, chain B"/>
    <property type="match status" value="1"/>
</dbReference>
<keyword evidence="7 8" id="KW-0560">Oxidoreductase</keyword>
<evidence type="ECO:0000313" key="9">
    <source>
        <dbReference type="EMBL" id="MDM5271135.1"/>
    </source>
</evidence>
<dbReference type="Pfam" id="PF00374">
    <property type="entry name" value="NiFeSe_Hases"/>
    <property type="match status" value="1"/>
</dbReference>
<comment type="caution">
    <text evidence="9">The sequence shown here is derived from an EMBL/GenBank/DDBJ whole genome shotgun (WGS) entry which is preliminary data.</text>
</comment>
<gene>
    <name evidence="9" type="ORF">PGH07_03010</name>
</gene>
<comment type="subunit">
    <text evidence="4">Heterodimer of a large and a small subunit.</text>
</comment>
<dbReference type="PROSITE" id="PS00507">
    <property type="entry name" value="NI_HGENASE_L_1"/>
    <property type="match status" value="1"/>
</dbReference>
<comment type="subcellular location">
    <subcellularLocation>
        <location evidence="2">Cell envelope</location>
    </subcellularLocation>
</comment>
<dbReference type="PANTHER" id="PTHR42958">
    <property type="entry name" value="HYDROGENASE-2 LARGE CHAIN"/>
    <property type="match status" value="1"/>
</dbReference>
<keyword evidence="6 8" id="KW-0479">Metal-binding</keyword>